<dbReference type="PANTHER" id="PTHR24233">
    <property type="entry name" value="P2Y PURINOCEPTOR-RELATED G-PROTEIN COUPLED RECEPTOR"/>
    <property type="match status" value="1"/>
</dbReference>
<evidence type="ECO:0000256" key="7">
    <source>
        <dbReference type="ARBA" id="ARBA00023170"/>
    </source>
</evidence>
<protein>
    <recommendedName>
        <fullName evidence="12">G-protein coupled receptors family 1 profile domain-containing protein</fullName>
    </recommendedName>
</protein>
<comment type="subcellular location">
    <subcellularLocation>
        <location evidence="1">Cell membrane</location>
        <topology evidence="1">Multi-pass membrane protein</topology>
    </subcellularLocation>
</comment>
<dbReference type="InterPro" id="IPR017452">
    <property type="entry name" value="GPCR_Rhodpsn_7TM"/>
</dbReference>
<dbReference type="PROSITE" id="PS50262">
    <property type="entry name" value="G_PROTEIN_RECEP_F1_2"/>
    <property type="match status" value="2"/>
</dbReference>
<dbReference type="PRINTS" id="PR00237">
    <property type="entry name" value="GPCRRHODOPSN"/>
</dbReference>
<keyword evidence="8" id="KW-0325">Glycoprotein</keyword>
<feature type="transmembrane region" description="Helical" evidence="11">
    <location>
        <begin position="55"/>
        <end position="75"/>
    </location>
</feature>
<keyword evidence="5 10" id="KW-0297">G-protein coupled receptor</keyword>
<evidence type="ECO:0000256" key="2">
    <source>
        <dbReference type="ARBA" id="ARBA00022475"/>
    </source>
</evidence>
<dbReference type="GO" id="GO:0005886">
    <property type="term" value="C:plasma membrane"/>
    <property type="evidence" value="ECO:0007669"/>
    <property type="project" value="UniProtKB-SubCell"/>
</dbReference>
<evidence type="ECO:0000256" key="10">
    <source>
        <dbReference type="RuleBase" id="RU000688"/>
    </source>
</evidence>
<feature type="transmembrane region" description="Helical" evidence="11">
    <location>
        <begin position="25"/>
        <end position="48"/>
    </location>
</feature>
<reference evidence="13" key="1">
    <citation type="submission" date="2019-04" db="EMBL/GenBank/DDBJ databases">
        <title>Genome assembly of Zosterops borbonicus 15179.</title>
        <authorList>
            <person name="Leroy T."/>
            <person name="Anselmetti Y."/>
            <person name="Tilak M.-K."/>
            <person name="Nabholz B."/>
        </authorList>
    </citation>
    <scope>NUCLEOTIDE SEQUENCE</scope>
    <source>
        <strain evidence="13">HGM_15179</strain>
        <tissue evidence="13">Muscle</tissue>
    </source>
</reference>
<gene>
    <name evidence="13" type="ORF">HGM15179_016052</name>
</gene>
<sequence>MSNSSTNSSGNICRHSTVITTTVIPLLYCFIFLVGLSLNALAAWVFLYVPSTKSFIVYLKNIAVADLLMSLTFPFKILADSGIAAAELNQFVCRYSAVLFYMNMYIGITFFGLIGFDRYYKIVKPLFTSVVHTVNYSKAVSVVIWLLLMIMAFPNMILTNEITKDNYSASCVSLKSELGRQWHKATIYICTGIFWVVFFLLIVFYTSISKKIYSSYKKFRKNSDVAKRKTSRNIFSIMLVFVICFVPYHLCRTPYTLSQTSSSHFTCQSQKSLFYAKEFTLMLSAANVCLDPIIYFFLCLPFREKLYQKLHLKLKASSEVEISKTRRSNTLGESVNIVSLTPSASKANPHQEFTMSGNISECHLHDEMEPFTYFYYLVFLVGFIGSCFALWAFTHKEQTQQSLSVYLINLLSADFLLTLTLPVKIIVDLGIAPWNLRIFHCQVTACFIYLNMYLSIAFLGLVSVERCLQLAQSPRLSRLREPAFARVLCAVVWAMLLLLTVPNMAIPIRHIPERPGVGCIDFKTKLGRDWHVFTNFVCTAIFLTFSLMLLVSNALAARRLRLLRPGERWAGARRHLLLLTAAHLLCFVPYHAVRIPYTLSQGSAGAGCALRRALFRAKEGTLLLAVCNLCLDPVLYYHLSPAFRSTFAGTSAGPKGVRALAEKEERREAAETQPGP</sequence>
<feature type="transmembrane region" description="Helical" evidence="11">
    <location>
        <begin position="136"/>
        <end position="158"/>
    </location>
</feature>
<keyword evidence="6 11" id="KW-0472">Membrane</keyword>
<feature type="transmembrane region" description="Helical" evidence="11">
    <location>
        <begin position="576"/>
        <end position="593"/>
    </location>
</feature>
<dbReference type="InterPro" id="IPR005466">
    <property type="entry name" value="P2Y14_rcpt"/>
</dbReference>
<comment type="similarity">
    <text evidence="10">Belongs to the G-protein coupled receptor 1 family.</text>
</comment>
<feature type="transmembrane region" description="Helical" evidence="11">
    <location>
        <begin position="483"/>
        <end position="506"/>
    </location>
</feature>
<keyword evidence="4 11" id="KW-1133">Transmembrane helix</keyword>
<evidence type="ECO:0000256" key="8">
    <source>
        <dbReference type="ARBA" id="ARBA00023180"/>
    </source>
</evidence>
<dbReference type="SUPFAM" id="SSF81321">
    <property type="entry name" value="Family A G protein-coupled receptor-like"/>
    <property type="match status" value="2"/>
</dbReference>
<dbReference type="FunFam" id="1.20.1070.10:FF:000049">
    <property type="entry name" value="G-protein coupled receptor 87"/>
    <property type="match status" value="1"/>
</dbReference>
<feature type="domain" description="G-protein coupled receptors family 1 profile" evidence="12">
    <location>
        <begin position="385"/>
        <end position="636"/>
    </location>
</feature>
<evidence type="ECO:0000256" key="1">
    <source>
        <dbReference type="ARBA" id="ARBA00004651"/>
    </source>
</evidence>
<dbReference type="EMBL" id="SWJQ01000767">
    <property type="protein sequence ID" value="TRZ11039.1"/>
    <property type="molecule type" value="Genomic_DNA"/>
</dbReference>
<evidence type="ECO:0000256" key="11">
    <source>
        <dbReference type="SAM" id="Phobius"/>
    </source>
</evidence>
<feature type="transmembrane region" description="Helical" evidence="11">
    <location>
        <begin position="532"/>
        <end position="555"/>
    </location>
</feature>
<dbReference type="Gene3D" id="1.20.1070.10">
    <property type="entry name" value="Rhodopsin 7-helix transmembrane proteins"/>
    <property type="match status" value="2"/>
</dbReference>
<feature type="transmembrane region" description="Helical" evidence="11">
    <location>
        <begin position="405"/>
        <end position="427"/>
    </location>
</feature>
<evidence type="ECO:0000313" key="14">
    <source>
        <dbReference type="Proteomes" id="UP000796761"/>
    </source>
</evidence>
<keyword evidence="2" id="KW-1003">Cell membrane</keyword>
<feature type="domain" description="G-protein coupled receptors family 1 profile" evidence="12">
    <location>
        <begin position="38"/>
        <end position="295"/>
    </location>
</feature>
<feature type="transmembrane region" description="Helical" evidence="11">
    <location>
        <begin position="185"/>
        <end position="209"/>
    </location>
</feature>
<comment type="caution">
    <text evidence="13">The sequence shown here is derived from an EMBL/GenBank/DDBJ whole genome shotgun (WGS) entry which is preliminary data.</text>
</comment>
<feature type="transmembrane region" description="Helical" evidence="11">
    <location>
        <begin position="439"/>
        <end position="462"/>
    </location>
</feature>
<dbReference type="Proteomes" id="UP000796761">
    <property type="component" value="Unassembled WGS sequence"/>
</dbReference>
<evidence type="ECO:0000256" key="5">
    <source>
        <dbReference type="ARBA" id="ARBA00023040"/>
    </source>
</evidence>
<dbReference type="PROSITE" id="PS00237">
    <property type="entry name" value="G_PROTEIN_RECEP_F1_1"/>
    <property type="match status" value="1"/>
</dbReference>
<evidence type="ECO:0000256" key="6">
    <source>
        <dbReference type="ARBA" id="ARBA00023136"/>
    </source>
</evidence>
<keyword evidence="14" id="KW-1185">Reference proteome</keyword>
<dbReference type="InterPro" id="IPR000276">
    <property type="entry name" value="GPCR_Rhodpsn"/>
</dbReference>
<evidence type="ECO:0000256" key="3">
    <source>
        <dbReference type="ARBA" id="ARBA00022692"/>
    </source>
</evidence>
<dbReference type="PRINTS" id="PR01655">
    <property type="entry name" value="UDPGLUCOSER"/>
</dbReference>
<dbReference type="Pfam" id="PF00001">
    <property type="entry name" value="7tm_1"/>
    <property type="match status" value="2"/>
</dbReference>
<proteinExistence type="inferred from homology"/>
<accession>A0A8K1G3B2</accession>
<organism evidence="13 14">
    <name type="scientific">Zosterops borbonicus</name>
    <dbReference type="NCBI Taxonomy" id="364589"/>
    <lineage>
        <taxon>Eukaryota</taxon>
        <taxon>Metazoa</taxon>
        <taxon>Chordata</taxon>
        <taxon>Craniata</taxon>
        <taxon>Vertebrata</taxon>
        <taxon>Euteleostomi</taxon>
        <taxon>Archelosauria</taxon>
        <taxon>Archosauria</taxon>
        <taxon>Dinosauria</taxon>
        <taxon>Saurischia</taxon>
        <taxon>Theropoda</taxon>
        <taxon>Coelurosauria</taxon>
        <taxon>Aves</taxon>
        <taxon>Neognathae</taxon>
        <taxon>Neoaves</taxon>
        <taxon>Telluraves</taxon>
        <taxon>Australaves</taxon>
        <taxon>Passeriformes</taxon>
        <taxon>Sylvioidea</taxon>
        <taxon>Zosteropidae</taxon>
        <taxon>Zosterops</taxon>
    </lineage>
</organism>
<dbReference type="PANTHER" id="PTHR24233:SF3">
    <property type="entry name" value="P2Y PURINOCEPTOR 14"/>
    <property type="match status" value="1"/>
</dbReference>
<dbReference type="PRINTS" id="PR01157">
    <property type="entry name" value="P2YPURNOCPTR"/>
</dbReference>
<evidence type="ECO:0000313" key="13">
    <source>
        <dbReference type="EMBL" id="TRZ11039.1"/>
    </source>
</evidence>
<dbReference type="OrthoDB" id="6163051at2759"/>
<feature type="transmembrane region" description="Helical" evidence="11">
    <location>
        <begin position="373"/>
        <end position="393"/>
    </location>
</feature>
<dbReference type="GO" id="GO:0045028">
    <property type="term" value="F:G protein-coupled purinergic nucleotide receptor activity"/>
    <property type="evidence" value="ECO:0007669"/>
    <property type="project" value="InterPro"/>
</dbReference>
<evidence type="ECO:0000256" key="9">
    <source>
        <dbReference type="ARBA" id="ARBA00023224"/>
    </source>
</evidence>
<feature type="transmembrane region" description="Helical" evidence="11">
    <location>
        <begin position="95"/>
        <end position="116"/>
    </location>
</feature>
<dbReference type="AlphaFoldDB" id="A0A8K1G3B2"/>
<evidence type="ECO:0000259" key="12">
    <source>
        <dbReference type="PROSITE" id="PS50262"/>
    </source>
</evidence>
<name>A0A8K1G3B2_9PASS</name>
<keyword evidence="7 10" id="KW-0675">Receptor</keyword>
<keyword evidence="3 10" id="KW-0812">Transmembrane</keyword>
<keyword evidence="9 10" id="KW-0807">Transducer</keyword>
<evidence type="ECO:0000256" key="4">
    <source>
        <dbReference type="ARBA" id="ARBA00022989"/>
    </source>
</evidence>
<feature type="transmembrane region" description="Helical" evidence="11">
    <location>
        <begin position="230"/>
        <end position="250"/>
    </location>
</feature>